<feature type="transmembrane region" description="Helical" evidence="2">
    <location>
        <begin position="6"/>
        <end position="27"/>
    </location>
</feature>
<comment type="caution">
    <text evidence="3">The sequence shown here is derived from an EMBL/GenBank/DDBJ whole genome shotgun (WGS) entry which is preliminary data.</text>
</comment>
<evidence type="ECO:0000256" key="1">
    <source>
        <dbReference type="SAM" id="MobiDB-lite"/>
    </source>
</evidence>
<dbReference type="RefSeq" id="WP_168009462.1">
    <property type="nucleotide sequence ID" value="NZ_JAATEP010000006.1"/>
</dbReference>
<proteinExistence type="predicted"/>
<keyword evidence="4" id="KW-1185">Reference proteome</keyword>
<organism evidence="3 4">
    <name type="scientific">Nonomuraea composti</name>
    <dbReference type="NCBI Taxonomy" id="2720023"/>
    <lineage>
        <taxon>Bacteria</taxon>
        <taxon>Bacillati</taxon>
        <taxon>Actinomycetota</taxon>
        <taxon>Actinomycetes</taxon>
        <taxon>Streptosporangiales</taxon>
        <taxon>Streptosporangiaceae</taxon>
        <taxon>Nonomuraea</taxon>
    </lineage>
</organism>
<accession>A0ABX1B165</accession>
<gene>
    <name evidence="3" type="ORF">HCN51_11470</name>
</gene>
<keyword evidence="2" id="KW-0812">Transmembrane</keyword>
<dbReference type="EMBL" id="JAATEP010000006">
    <property type="protein sequence ID" value="NJP90059.1"/>
    <property type="molecule type" value="Genomic_DNA"/>
</dbReference>
<protein>
    <submittedName>
        <fullName evidence="3">Uncharacterized protein</fullName>
    </submittedName>
</protein>
<keyword evidence="2" id="KW-1133">Transmembrane helix</keyword>
<evidence type="ECO:0000313" key="4">
    <source>
        <dbReference type="Proteomes" id="UP000696294"/>
    </source>
</evidence>
<keyword evidence="2" id="KW-0472">Membrane</keyword>
<feature type="region of interest" description="Disordered" evidence="1">
    <location>
        <begin position="139"/>
        <end position="162"/>
    </location>
</feature>
<dbReference type="Proteomes" id="UP000696294">
    <property type="component" value="Unassembled WGS sequence"/>
</dbReference>
<name>A0ABX1B165_9ACTN</name>
<reference evidence="3 4" key="1">
    <citation type="submission" date="2020-03" db="EMBL/GenBank/DDBJ databases">
        <title>WGS of actinomycetes isolated from Thailand.</title>
        <authorList>
            <person name="Thawai C."/>
        </authorList>
    </citation>
    <scope>NUCLEOTIDE SEQUENCE [LARGE SCALE GENOMIC DNA]</scope>
    <source>
        <strain evidence="3 4">FMUSA5-5</strain>
    </source>
</reference>
<evidence type="ECO:0000256" key="2">
    <source>
        <dbReference type="SAM" id="Phobius"/>
    </source>
</evidence>
<evidence type="ECO:0000313" key="3">
    <source>
        <dbReference type="EMBL" id="NJP90059.1"/>
    </source>
</evidence>
<sequence length="264" mass="29311">MLDVLASIGDTISGVGAILAVLAALYVSNKTRQDVQRDRDIQILPVLAFQPGGIPLPLHERNFGHRIGGMNPTYVESAFQRIPADAKILDLGKKKGDNNVTQGDYGELFNYGHGPAFDVRVTWQAEVLEISTDSFPITKEQRSSPRFAEGSNRLPSVPRHIPPGAKGQLTRLPTFYILDLQRVIDSIECRVVIRYKDMLGRPLETVQNARISSFRSADEPYCIVTFSDVIGLPEPLNSGRRPSASAERISWINRLLSKRQTSTE</sequence>